<accession>A0A4R8Q4S2</accession>
<gene>
    <name evidence="1" type="ORF">C8035_v003242</name>
</gene>
<reference evidence="1 2" key="1">
    <citation type="submission" date="2018-11" db="EMBL/GenBank/DDBJ databases">
        <title>Genome sequence and assembly of Colletotrichum spinosum.</title>
        <authorList>
            <person name="Gan P."/>
            <person name="Shirasu K."/>
        </authorList>
    </citation>
    <scope>NUCLEOTIDE SEQUENCE [LARGE SCALE GENOMIC DNA]</scope>
    <source>
        <strain evidence="1 2">CBS 515.97</strain>
    </source>
</reference>
<dbReference type="AlphaFoldDB" id="A0A4R8Q4S2"/>
<dbReference type="Proteomes" id="UP000295083">
    <property type="component" value="Unassembled WGS sequence"/>
</dbReference>
<keyword evidence="2" id="KW-1185">Reference proteome</keyword>
<organism evidence="1 2">
    <name type="scientific">Colletotrichum spinosum</name>
    <dbReference type="NCBI Taxonomy" id="1347390"/>
    <lineage>
        <taxon>Eukaryota</taxon>
        <taxon>Fungi</taxon>
        <taxon>Dikarya</taxon>
        <taxon>Ascomycota</taxon>
        <taxon>Pezizomycotina</taxon>
        <taxon>Sordariomycetes</taxon>
        <taxon>Hypocreomycetidae</taxon>
        <taxon>Glomerellales</taxon>
        <taxon>Glomerellaceae</taxon>
        <taxon>Colletotrichum</taxon>
        <taxon>Colletotrichum orbiculare species complex</taxon>
    </lineage>
</organism>
<protein>
    <submittedName>
        <fullName evidence="1">Uncharacterized protein</fullName>
    </submittedName>
</protein>
<name>A0A4R8Q4S2_9PEZI</name>
<sequence>MIWTGAVFVRTNESDFAVAQQHPNEIAADVNDFAESVNGAKELVYLNYDSTRQYVYGSYGVENLRLMRKVGS</sequence>
<evidence type="ECO:0000313" key="2">
    <source>
        <dbReference type="Proteomes" id="UP000295083"/>
    </source>
</evidence>
<dbReference type="EMBL" id="QAPG01000143">
    <property type="protein sequence ID" value="TDZ30165.1"/>
    <property type="molecule type" value="Genomic_DNA"/>
</dbReference>
<proteinExistence type="predicted"/>
<evidence type="ECO:0000313" key="1">
    <source>
        <dbReference type="EMBL" id="TDZ30165.1"/>
    </source>
</evidence>
<comment type="caution">
    <text evidence="1">The sequence shown here is derived from an EMBL/GenBank/DDBJ whole genome shotgun (WGS) entry which is preliminary data.</text>
</comment>